<sequence>MPRDSSNERFQKEFAGNHTISPVLTVKKRCDCKDFHNSV</sequence>
<evidence type="ECO:0000313" key="1">
    <source>
        <dbReference type="EMBL" id="EMN21649.1"/>
    </source>
</evidence>
<dbReference type="EMBL" id="AHMU02000050">
    <property type="protein sequence ID" value="EMN21649.1"/>
    <property type="molecule type" value="Genomic_DNA"/>
</dbReference>
<accession>M6JIC5</accession>
<dbReference type="Proteomes" id="UP000012106">
    <property type="component" value="Unassembled WGS sequence"/>
</dbReference>
<protein>
    <submittedName>
        <fullName evidence="1">Uncharacterized protein</fullName>
    </submittedName>
</protein>
<dbReference type="AlphaFoldDB" id="M6JIC5"/>
<organism evidence="1 2">
    <name type="scientific">Leptospira santarosai serovar Arenal str. MAVJ 401</name>
    <dbReference type="NCBI Taxonomy" id="1049976"/>
    <lineage>
        <taxon>Bacteria</taxon>
        <taxon>Pseudomonadati</taxon>
        <taxon>Spirochaetota</taxon>
        <taxon>Spirochaetia</taxon>
        <taxon>Leptospirales</taxon>
        <taxon>Leptospiraceae</taxon>
        <taxon>Leptospira</taxon>
    </lineage>
</organism>
<name>M6JIC5_9LEPT</name>
<evidence type="ECO:0000313" key="2">
    <source>
        <dbReference type="Proteomes" id="UP000012106"/>
    </source>
</evidence>
<comment type="caution">
    <text evidence="1">The sequence shown here is derived from an EMBL/GenBank/DDBJ whole genome shotgun (WGS) entry which is preliminary data.</text>
</comment>
<proteinExistence type="predicted"/>
<gene>
    <name evidence="1" type="ORF">LEP1GSC063_4033</name>
</gene>
<reference evidence="1 2" key="1">
    <citation type="submission" date="2013-01" db="EMBL/GenBank/DDBJ databases">
        <authorList>
            <person name="Harkins D.M."/>
            <person name="Durkin A.S."/>
            <person name="Brinkac L.M."/>
            <person name="Haft D.H."/>
            <person name="Selengut J.D."/>
            <person name="Sanka R."/>
            <person name="DePew J."/>
            <person name="Purushe J."/>
            <person name="Hartskeerl R.A."/>
            <person name="Ahmed A."/>
            <person name="van der Linden H."/>
            <person name="Goris M.G.A."/>
            <person name="Vinetz J.M."/>
            <person name="Sutton G.G."/>
            <person name="Nierman W.C."/>
            <person name="Fouts D.E."/>
        </authorList>
    </citation>
    <scope>NUCLEOTIDE SEQUENCE [LARGE SCALE GENOMIC DNA]</scope>
    <source>
        <strain evidence="1 2">MAVJ 401</strain>
    </source>
</reference>